<sequence>MDFLDSFRKWKYHILVALASISITAAGYVAVKKIVKRRSGSKLREIIASANPPSVIKLRVREEKVIDNDIQFIISVKLEEHKKPLRNSQKTNPFLYPFEEGIHIKNIGQSYRLLFNKFPVVNNHVLIVTYQFEKQAEPLSANDLSVAYDVCKELDAFAFFNSGPASGYSQEHKHIQVIPWSSISSFPLGKIIEENWSERPFSIPCFNFRHFYHGFSNSPTSEYLYGIYKKLMSLLGPSHSYNLVLTRRWMLVVPREKERSFNRFDLNSMAYMGFMLVNNDEELGFLRKIGPLALLRDAATSN</sequence>
<dbReference type="Gene3D" id="3.30.428.70">
    <property type="match status" value="1"/>
</dbReference>
<evidence type="ECO:0000259" key="3">
    <source>
        <dbReference type="Pfam" id="PF19327"/>
    </source>
</evidence>
<feature type="transmembrane region" description="Helical" evidence="1">
    <location>
        <begin position="12"/>
        <end position="31"/>
    </location>
</feature>
<dbReference type="Pfam" id="PF09830">
    <property type="entry name" value="ATP_transf"/>
    <property type="match status" value="1"/>
</dbReference>
<dbReference type="Proteomes" id="UP001162131">
    <property type="component" value="Unassembled WGS sequence"/>
</dbReference>
<reference evidence="4" key="1">
    <citation type="submission" date="2021-09" db="EMBL/GenBank/DDBJ databases">
        <authorList>
            <consortium name="AG Swart"/>
            <person name="Singh M."/>
            <person name="Singh A."/>
            <person name="Seah K."/>
            <person name="Emmerich C."/>
        </authorList>
    </citation>
    <scope>NUCLEOTIDE SEQUENCE</scope>
    <source>
        <strain evidence="4">ATCC30299</strain>
    </source>
</reference>
<keyword evidence="1" id="KW-1133">Transmembrane helix</keyword>
<accession>A0AAU9IXN3</accession>
<dbReference type="PANTHER" id="PTHR38420">
    <property type="entry name" value="AP-4-A PHOSPHORYLASE II"/>
    <property type="match status" value="1"/>
</dbReference>
<comment type="caution">
    <text evidence="4">The sequence shown here is derived from an EMBL/GenBank/DDBJ whole genome shotgun (WGS) entry which is preliminary data.</text>
</comment>
<feature type="domain" description="ATP adenylyltransferase C-terminal" evidence="2">
    <location>
        <begin position="206"/>
        <end position="298"/>
    </location>
</feature>
<organism evidence="4 5">
    <name type="scientific">Blepharisma stoltei</name>
    <dbReference type="NCBI Taxonomy" id="1481888"/>
    <lineage>
        <taxon>Eukaryota</taxon>
        <taxon>Sar</taxon>
        <taxon>Alveolata</taxon>
        <taxon>Ciliophora</taxon>
        <taxon>Postciliodesmatophora</taxon>
        <taxon>Heterotrichea</taxon>
        <taxon>Heterotrichida</taxon>
        <taxon>Blepharismidae</taxon>
        <taxon>Blepharisma</taxon>
    </lineage>
</organism>
<evidence type="ECO:0000313" key="5">
    <source>
        <dbReference type="Proteomes" id="UP001162131"/>
    </source>
</evidence>
<dbReference type="InterPro" id="IPR036265">
    <property type="entry name" value="HIT-like_sf"/>
</dbReference>
<evidence type="ECO:0000259" key="2">
    <source>
        <dbReference type="Pfam" id="PF09830"/>
    </source>
</evidence>
<protein>
    <recommendedName>
        <fullName evidence="6">ATP adenylyltransferase</fullName>
    </recommendedName>
</protein>
<proteinExistence type="predicted"/>
<dbReference type="InterPro" id="IPR019200">
    <property type="entry name" value="ATP_adenylylTrfase_C"/>
</dbReference>
<keyword evidence="5" id="KW-1185">Reference proteome</keyword>
<evidence type="ECO:0008006" key="6">
    <source>
        <dbReference type="Google" id="ProtNLM"/>
    </source>
</evidence>
<dbReference type="InterPro" id="IPR043171">
    <property type="entry name" value="Ap4A_phos1/2-like"/>
</dbReference>
<dbReference type="InterPro" id="IPR045759">
    <property type="entry name" value="Ap4A_phos1/2_N"/>
</dbReference>
<dbReference type="AlphaFoldDB" id="A0AAU9IXN3"/>
<feature type="domain" description="Ap4A phosphorylase 1/2 N-terminal" evidence="3">
    <location>
        <begin position="63"/>
        <end position="189"/>
    </location>
</feature>
<evidence type="ECO:0000256" key="1">
    <source>
        <dbReference type="SAM" id="Phobius"/>
    </source>
</evidence>
<dbReference type="InterPro" id="IPR009163">
    <property type="entry name" value="Ap4A_phos1/2"/>
</dbReference>
<dbReference type="SUPFAM" id="SSF54197">
    <property type="entry name" value="HIT-like"/>
    <property type="match status" value="1"/>
</dbReference>
<dbReference type="EMBL" id="CAJZBQ010000020">
    <property type="protein sequence ID" value="CAG9318270.1"/>
    <property type="molecule type" value="Genomic_DNA"/>
</dbReference>
<dbReference type="PANTHER" id="PTHR38420:SF1">
    <property type="entry name" value="PUTATIVE (AFU_ORTHOLOGUE AFUA_5G14690)-RELATED"/>
    <property type="match status" value="1"/>
</dbReference>
<gene>
    <name evidence="4" type="ORF">BSTOLATCC_MIC20746</name>
</gene>
<dbReference type="GO" id="GO:0009117">
    <property type="term" value="P:nucleotide metabolic process"/>
    <property type="evidence" value="ECO:0007669"/>
    <property type="project" value="InterPro"/>
</dbReference>
<name>A0AAU9IXN3_9CILI</name>
<dbReference type="Pfam" id="PF19327">
    <property type="entry name" value="Ap4A_phos_N"/>
    <property type="match status" value="1"/>
</dbReference>
<dbReference type="GO" id="GO:0003877">
    <property type="term" value="F:ATP:ADP adenylyltransferase activity"/>
    <property type="evidence" value="ECO:0007669"/>
    <property type="project" value="InterPro"/>
</dbReference>
<keyword evidence="1" id="KW-0472">Membrane</keyword>
<evidence type="ECO:0000313" key="4">
    <source>
        <dbReference type="EMBL" id="CAG9318270.1"/>
    </source>
</evidence>
<dbReference type="GO" id="GO:0005524">
    <property type="term" value="F:ATP binding"/>
    <property type="evidence" value="ECO:0007669"/>
    <property type="project" value="InterPro"/>
</dbReference>
<keyword evidence="1" id="KW-0812">Transmembrane</keyword>